<dbReference type="InterPro" id="IPR022941">
    <property type="entry name" value="SRP54"/>
</dbReference>
<reference evidence="1" key="1">
    <citation type="submission" date="2021-01" db="UniProtKB">
        <authorList>
            <consortium name="EnsemblPlants"/>
        </authorList>
    </citation>
    <scope>IDENTIFICATION</scope>
</reference>
<dbReference type="GO" id="GO:0006616">
    <property type="term" value="P:SRP-dependent cotranslational protein targeting to membrane, translocation"/>
    <property type="evidence" value="ECO:0007669"/>
    <property type="project" value="TreeGrafter"/>
</dbReference>
<name>A0A7N0RGK9_KALFE</name>
<dbReference type="GO" id="GO:0005829">
    <property type="term" value="C:cytosol"/>
    <property type="evidence" value="ECO:0007669"/>
    <property type="project" value="TreeGrafter"/>
</dbReference>
<dbReference type="SUPFAM" id="SSF47446">
    <property type="entry name" value="Signal peptide-binding domain"/>
    <property type="match status" value="1"/>
</dbReference>
<keyword evidence="2" id="KW-1185">Reference proteome</keyword>
<dbReference type="Gramene" id="Kaladp0011s0345.1.v1.1">
    <property type="protein sequence ID" value="Kaladp0011s0345.1.v1.1"/>
    <property type="gene ID" value="Kaladp0011s0345.v1.1"/>
</dbReference>
<proteinExistence type="predicted"/>
<dbReference type="PANTHER" id="PTHR11564:SF5">
    <property type="entry name" value="SIGNAL RECOGNITION PARTICLE SUBUNIT SRP54"/>
    <property type="match status" value="1"/>
</dbReference>
<organism evidence="1 2">
    <name type="scientific">Kalanchoe fedtschenkoi</name>
    <name type="common">Lavender scallops</name>
    <name type="synonym">South American air plant</name>
    <dbReference type="NCBI Taxonomy" id="63787"/>
    <lineage>
        <taxon>Eukaryota</taxon>
        <taxon>Viridiplantae</taxon>
        <taxon>Streptophyta</taxon>
        <taxon>Embryophyta</taxon>
        <taxon>Tracheophyta</taxon>
        <taxon>Spermatophyta</taxon>
        <taxon>Magnoliopsida</taxon>
        <taxon>eudicotyledons</taxon>
        <taxon>Gunneridae</taxon>
        <taxon>Pentapetalae</taxon>
        <taxon>Saxifragales</taxon>
        <taxon>Crassulaceae</taxon>
        <taxon>Kalanchoe</taxon>
    </lineage>
</organism>
<sequence>MMFQGLCAMIGFSYFAGYFYRAVRNVGSGEAPFVSGKRRVRVVMFVGLQAKCFVGSCHCYEKKKATGYWSGLTGKIKEVGSVEQQPEHLQNLSKGRFILRMLFEQYQTVLRDRSRWPVFFGYNAGAMDQGQKMEDQATSQHYLAMMDSMTNEELDSSNP</sequence>
<dbReference type="GO" id="GO:0005786">
    <property type="term" value="C:signal recognition particle, endoplasmic reticulum targeting"/>
    <property type="evidence" value="ECO:0007669"/>
    <property type="project" value="TreeGrafter"/>
</dbReference>
<accession>A0A7N0RGK9</accession>
<dbReference type="GO" id="GO:0008312">
    <property type="term" value="F:7S RNA binding"/>
    <property type="evidence" value="ECO:0007669"/>
    <property type="project" value="InterPro"/>
</dbReference>
<dbReference type="InterPro" id="IPR036891">
    <property type="entry name" value="Signal_recog_part_SRP54_M_sf"/>
</dbReference>
<evidence type="ECO:0000313" key="1">
    <source>
        <dbReference type="EnsemblPlants" id="Kaladp0011s0345.1.v1.1"/>
    </source>
</evidence>
<dbReference type="Gene3D" id="1.10.260.30">
    <property type="entry name" value="Signal recognition particle, SRP54 subunit, M-domain"/>
    <property type="match status" value="1"/>
</dbReference>
<dbReference type="GO" id="GO:0003924">
    <property type="term" value="F:GTPase activity"/>
    <property type="evidence" value="ECO:0007669"/>
    <property type="project" value="InterPro"/>
</dbReference>
<dbReference type="PANTHER" id="PTHR11564">
    <property type="entry name" value="SIGNAL RECOGNITION PARTICLE 54K PROTEIN SRP54"/>
    <property type="match status" value="1"/>
</dbReference>
<evidence type="ECO:0000313" key="2">
    <source>
        <dbReference type="Proteomes" id="UP000594263"/>
    </source>
</evidence>
<protein>
    <submittedName>
        <fullName evidence="1">Uncharacterized protein</fullName>
    </submittedName>
</protein>
<dbReference type="GO" id="GO:0005525">
    <property type="term" value="F:GTP binding"/>
    <property type="evidence" value="ECO:0007669"/>
    <property type="project" value="InterPro"/>
</dbReference>
<dbReference type="Proteomes" id="UP000594263">
    <property type="component" value="Unplaced"/>
</dbReference>
<dbReference type="EnsemblPlants" id="Kaladp0011s0345.1.v1.1">
    <property type="protein sequence ID" value="Kaladp0011s0345.1.v1.1"/>
    <property type="gene ID" value="Kaladp0011s0345.v1.1"/>
</dbReference>
<dbReference type="AlphaFoldDB" id="A0A7N0RGK9"/>
<dbReference type="GO" id="GO:0030942">
    <property type="term" value="F:endoplasmic reticulum signal peptide binding"/>
    <property type="evidence" value="ECO:0007669"/>
    <property type="project" value="TreeGrafter"/>
</dbReference>